<dbReference type="FunCoup" id="S8DX93">
    <property type="interactions" value="813"/>
</dbReference>
<dbReference type="HOGENOM" id="CLU_001042_5_0_1"/>
<dbReference type="InterPro" id="IPR003395">
    <property type="entry name" value="RecF/RecN/SMC_N"/>
</dbReference>
<dbReference type="OrthoDB" id="431497at2759"/>
<dbReference type="Proteomes" id="UP000015241">
    <property type="component" value="Unassembled WGS sequence"/>
</dbReference>
<dbReference type="InterPro" id="IPR027417">
    <property type="entry name" value="P-loop_NTPase"/>
</dbReference>
<evidence type="ECO:0000256" key="9">
    <source>
        <dbReference type="SAM" id="Coils"/>
    </source>
</evidence>
<feature type="coiled-coil region" evidence="9">
    <location>
        <begin position="310"/>
        <end position="344"/>
    </location>
</feature>
<evidence type="ECO:0000313" key="13">
    <source>
        <dbReference type="Proteomes" id="UP000015241"/>
    </source>
</evidence>
<dbReference type="PIRSF" id="PIRSF005719">
    <property type="entry name" value="SMC"/>
    <property type="match status" value="1"/>
</dbReference>
<dbReference type="AlphaFoldDB" id="S8DX93"/>
<evidence type="ECO:0000256" key="1">
    <source>
        <dbReference type="ARBA" id="ARBA00004123"/>
    </source>
</evidence>
<feature type="coiled-coil region" evidence="9">
    <location>
        <begin position="194"/>
        <end position="253"/>
    </location>
</feature>
<keyword evidence="13" id="KW-1185">Reference proteome</keyword>
<name>S8DX93_FOMSC</name>
<evidence type="ECO:0000256" key="3">
    <source>
        <dbReference type="ARBA" id="ARBA00022618"/>
    </source>
</evidence>
<evidence type="ECO:0000256" key="10">
    <source>
        <dbReference type="SAM" id="MobiDB-lite"/>
    </source>
</evidence>
<dbReference type="Gene3D" id="3.40.50.300">
    <property type="entry name" value="P-loop containing nucleotide triphosphate hydrolases"/>
    <property type="match status" value="2"/>
</dbReference>
<dbReference type="GO" id="GO:0007059">
    <property type="term" value="P:chromosome segregation"/>
    <property type="evidence" value="ECO:0007669"/>
    <property type="project" value="UniProtKB-ARBA"/>
</dbReference>
<dbReference type="SUPFAM" id="SSF52540">
    <property type="entry name" value="P-loop containing nucleoside triphosphate hydrolases"/>
    <property type="match status" value="1"/>
</dbReference>
<gene>
    <name evidence="12" type="ORF">FOMPIDRAFT_1037945</name>
</gene>
<keyword evidence="6 8" id="KW-0539">Nucleus</keyword>
<feature type="compositionally biased region" description="Basic and acidic residues" evidence="10">
    <location>
        <begin position="907"/>
        <end position="918"/>
    </location>
</feature>
<feature type="coiled-coil region" evidence="9">
    <location>
        <begin position="414"/>
        <end position="504"/>
    </location>
</feature>
<evidence type="ECO:0000256" key="5">
    <source>
        <dbReference type="ARBA" id="ARBA00023054"/>
    </source>
</evidence>
<dbReference type="SUPFAM" id="SSF75553">
    <property type="entry name" value="Smc hinge domain"/>
    <property type="match status" value="1"/>
</dbReference>
<keyword evidence="3" id="KW-0132">Cell division</keyword>
<organism evidence="12 13">
    <name type="scientific">Fomitopsis schrenkii</name>
    <name type="common">Brown rot fungus</name>
    <dbReference type="NCBI Taxonomy" id="2126942"/>
    <lineage>
        <taxon>Eukaryota</taxon>
        <taxon>Fungi</taxon>
        <taxon>Dikarya</taxon>
        <taxon>Basidiomycota</taxon>
        <taxon>Agaricomycotina</taxon>
        <taxon>Agaricomycetes</taxon>
        <taxon>Polyporales</taxon>
        <taxon>Fomitopsis</taxon>
    </lineage>
</organism>
<dbReference type="STRING" id="743788.S8DX93"/>
<dbReference type="CDD" id="cd03272">
    <property type="entry name" value="ABC_SMC3_euk"/>
    <property type="match status" value="1"/>
</dbReference>
<dbReference type="InParanoid" id="S8DX93"/>
<dbReference type="PANTHER" id="PTHR43977">
    <property type="entry name" value="STRUCTURAL MAINTENANCE OF CHROMOSOMES PROTEIN 3"/>
    <property type="match status" value="1"/>
</dbReference>
<dbReference type="GO" id="GO:0051276">
    <property type="term" value="P:chromosome organization"/>
    <property type="evidence" value="ECO:0007669"/>
    <property type="project" value="InterPro"/>
</dbReference>
<dbReference type="EMBL" id="KE504178">
    <property type="protein sequence ID" value="EPS97237.1"/>
    <property type="molecule type" value="Genomic_DNA"/>
</dbReference>
<comment type="similarity">
    <text evidence="2">Belongs to the SMC family. SMC3 subfamily.</text>
</comment>
<protein>
    <recommendedName>
        <fullName evidence="8">Structural maintenance of chromosomes protein</fullName>
    </recommendedName>
</protein>
<dbReference type="Pfam" id="PF06470">
    <property type="entry name" value="SMC_hinge"/>
    <property type="match status" value="1"/>
</dbReference>
<reference evidence="12 13" key="1">
    <citation type="journal article" date="2012" name="Science">
        <title>The Paleozoic origin of enzymatic lignin decomposition reconstructed from 31 fungal genomes.</title>
        <authorList>
            <person name="Floudas D."/>
            <person name="Binder M."/>
            <person name="Riley R."/>
            <person name="Barry K."/>
            <person name="Blanchette R.A."/>
            <person name="Henrissat B."/>
            <person name="Martinez A.T."/>
            <person name="Otillar R."/>
            <person name="Spatafora J.W."/>
            <person name="Yadav J.S."/>
            <person name="Aerts A."/>
            <person name="Benoit I."/>
            <person name="Boyd A."/>
            <person name="Carlson A."/>
            <person name="Copeland A."/>
            <person name="Coutinho P.M."/>
            <person name="de Vries R.P."/>
            <person name="Ferreira P."/>
            <person name="Findley K."/>
            <person name="Foster B."/>
            <person name="Gaskell J."/>
            <person name="Glotzer D."/>
            <person name="Gorecki P."/>
            <person name="Heitman J."/>
            <person name="Hesse C."/>
            <person name="Hori C."/>
            <person name="Igarashi K."/>
            <person name="Jurgens J.A."/>
            <person name="Kallen N."/>
            <person name="Kersten P."/>
            <person name="Kohler A."/>
            <person name="Kuees U."/>
            <person name="Kumar T.K.A."/>
            <person name="Kuo A."/>
            <person name="LaButti K."/>
            <person name="Larrondo L.F."/>
            <person name="Lindquist E."/>
            <person name="Ling A."/>
            <person name="Lombard V."/>
            <person name="Lucas S."/>
            <person name="Lundell T."/>
            <person name="Martin R."/>
            <person name="McLaughlin D.J."/>
            <person name="Morgenstern I."/>
            <person name="Morin E."/>
            <person name="Murat C."/>
            <person name="Nagy L.G."/>
            <person name="Nolan M."/>
            <person name="Ohm R.A."/>
            <person name="Patyshakuliyeva A."/>
            <person name="Rokas A."/>
            <person name="Ruiz-Duenas F.J."/>
            <person name="Sabat G."/>
            <person name="Salamov A."/>
            <person name="Samejima M."/>
            <person name="Schmutz J."/>
            <person name="Slot J.C."/>
            <person name="St John F."/>
            <person name="Stenlid J."/>
            <person name="Sun H."/>
            <person name="Sun S."/>
            <person name="Syed K."/>
            <person name="Tsang A."/>
            <person name="Wiebenga A."/>
            <person name="Young D."/>
            <person name="Pisabarro A."/>
            <person name="Eastwood D.C."/>
            <person name="Martin F."/>
            <person name="Cullen D."/>
            <person name="Grigoriev I.V."/>
            <person name="Hibbett D.S."/>
        </authorList>
    </citation>
    <scope>NUCLEOTIDE SEQUENCE</scope>
    <source>
        <strain evidence="13">FP-58527</strain>
    </source>
</reference>
<dbReference type="FunFam" id="3.40.50.300:FF:000370">
    <property type="entry name" value="Structural maintenance of chromosomes 3"/>
    <property type="match status" value="1"/>
</dbReference>
<feature type="coiled-coil region" evidence="9">
    <location>
        <begin position="724"/>
        <end position="772"/>
    </location>
</feature>
<dbReference type="GO" id="GO:0016887">
    <property type="term" value="F:ATP hydrolysis activity"/>
    <property type="evidence" value="ECO:0007669"/>
    <property type="project" value="InterPro"/>
</dbReference>
<dbReference type="InterPro" id="IPR010935">
    <property type="entry name" value="SMC_hinge"/>
</dbReference>
<evidence type="ECO:0000256" key="2">
    <source>
        <dbReference type="ARBA" id="ARBA00005917"/>
    </source>
</evidence>
<proteinExistence type="inferred from homology"/>
<dbReference type="InterPro" id="IPR024704">
    <property type="entry name" value="SMC"/>
</dbReference>
<keyword evidence="4" id="KW-0498">Mitosis</keyword>
<dbReference type="GO" id="GO:0005634">
    <property type="term" value="C:nucleus"/>
    <property type="evidence" value="ECO:0007669"/>
    <property type="project" value="UniProtKB-SubCell"/>
</dbReference>
<dbReference type="Gene3D" id="3.30.70.1620">
    <property type="match status" value="1"/>
</dbReference>
<dbReference type="InterPro" id="IPR036277">
    <property type="entry name" value="SMC_hinge_sf"/>
</dbReference>
<dbReference type="GO" id="GO:0051301">
    <property type="term" value="P:cell division"/>
    <property type="evidence" value="ECO:0007669"/>
    <property type="project" value="UniProtKB-KW"/>
</dbReference>
<accession>S8DX93</accession>
<dbReference type="FunFam" id="3.40.50.300:FF:000424">
    <property type="entry name" value="Structural maintenance of chromosomes 3"/>
    <property type="match status" value="1"/>
</dbReference>
<dbReference type="GO" id="GO:0005694">
    <property type="term" value="C:chromosome"/>
    <property type="evidence" value="ECO:0007669"/>
    <property type="project" value="InterPro"/>
</dbReference>
<dbReference type="eggNOG" id="KOG0964">
    <property type="taxonomic scope" value="Eukaryota"/>
</dbReference>
<dbReference type="InterPro" id="IPR041741">
    <property type="entry name" value="SMC3_ABC_euk"/>
</dbReference>
<evidence type="ECO:0000256" key="8">
    <source>
        <dbReference type="PIRNR" id="PIRNR005719"/>
    </source>
</evidence>
<dbReference type="Gene3D" id="1.10.287.1490">
    <property type="match status" value="1"/>
</dbReference>
<sequence length="1204" mass="138053">MYIKTLTIQGFRSYRDQTQIEPFSPRHNVVVGRNGSGKSNFFAAIRFVLSDAYTSMSREERQSLLHEGVSVATTLSAYVEIIFDNSDNRFPTGRDEVILRRTIGLKKDEYSLDKKSASKADVMNLLESAGFSKSNPYYIVPQGRITALTNAKDNERLALLKEVAGTKVYEQRRSESLRIMAETDAKRTKINELLDYIDTRLAELEEEKEELKEYQEKDRERRCLEYALYQRELEEVTEALEEIEEERKGEVHSANVRREQFNDREKRAQTLEQRISQIRTTLTTLALTRTGAQSELTDLVRTRTELECTIADLRLAADRAGGRREELQAELDTTKTAIAAREADLGTLLPEWEAQRTLETEEKRRLDDARARLDALFAKRGRLNRFRTRAERDQFLRGEIASIDAYHASQTAALESLRSTLQETRQALEDIRVRSDNDANRIEDGRQRAKEIAEQLAALKEQHVELTEKRKSLWREETKLDSLVTHAADELRTAERNLASMMDKDTGSGLRAVDRIIERYNMDGVYGPLYRLFEIPDEKYNIAVELTAGNSLFHVVTDTDDTAKRLLDIMNREKTGRLTFMPLNRLRPGVPSYPDAQDAIPLIQKLRFNDRDVKAFQQVFGKTCVCRDLTIAAAYVKSHGINTITLDGDKVDRKGALTGGYHDVRRSRIEAIKAVTSWKSKHSADDKRLQEVKRTIVTTEQEITRITGKIQVLSNQQMQARQARDTVAEEMTSLSRERERLTERVAKLEGDIVDLETEISNLDARSESLRTELASPLARGLTGEEEQLIEAFGREIEQRQKQLLELGKKKNELGSRKNALEIELNESLRRRRDELQRKIDALGEVEAGDASSDETLEVRQRELRQLRNDIEDATKRSNDAEKDTEKLTAELQEKRSALEQLQNQQAEDNRGISKQQKSTERFLAKKQMLLNRKDECARNVRDLGVLPEEAFEKYTGEKLDRLVKKLHAVNEGLKKFAHVNKKAFEQYNNFTKQRDQLLERRQDLDKSAESIEDLVQVLDQRKDEAIERTFKQVASNFEEVFEKLVPAGKGRLIIQRRIDQDEEDVEDAEDTQQSSIDNYTGVSIRVSFNSKVDEGLRIQQLSGGQKSLVALATVFAIQKCDPAPFYLFDEIDANLDAQYRTAVAAMIHDLSSTAQFITTTFRPEMLVTADQFYGVLFNNQKVSSIRSIKREEAMEFVDQEAQAQ</sequence>
<keyword evidence="5 9" id="KW-0175">Coiled coil</keyword>
<evidence type="ECO:0000259" key="11">
    <source>
        <dbReference type="SMART" id="SM00968"/>
    </source>
</evidence>
<evidence type="ECO:0000313" key="12">
    <source>
        <dbReference type="EMBL" id="EPS97237.1"/>
    </source>
</evidence>
<dbReference type="Pfam" id="PF02463">
    <property type="entry name" value="SMC_N"/>
    <property type="match status" value="1"/>
</dbReference>
<comment type="subcellular location">
    <subcellularLocation>
        <location evidence="1 8">Nucleus</location>
    </subcellularLocation>
</comment>
<dbReference type="GO" id="GO:0005524">
    <property type="term" value="F:ATP binding"/>
    <property type="evidence" value="ECO:0007669"/>
    <property type="project" value="InterPro"/>
</dbReference>
<dbReference type="SMART" id="SM00968">
    <property type="entry name" value="SMC_hinge"/>
    <property type="match status" value="1"/>
</dbReference>
<evidence type="ECO:0000256" key="7">
    <source>
        <dbReference type="ARBA" id="ARBA00023306"/>
    </source>
</evidence>
<evidence type="ECO:0000256" key="4">
    <source>
        <dbReference type="ARBA" id="ARBA00022776"/>
    </source>
</evidence>
<evidence type="ECO:0000256" key="6">
    <source>
        <dbReference type="ARBA" id="ARBA00023242"/>
    </source>
</evidence>
<dbReference type="Gene3D" id="1.20.1060.20">
    <property type="match status" value="1"/>
</dbReference>
<feature type="coiled-coil region" evidence="9">
    <location>
        <begin position="980"/>
        <end position="1071"/>
    </location>
</feature>
<keyword evidence="7" id="KW-0131">Cell cycle</keyword>
<feature type="region of interest" description="Disordered" evidence="10">
    <location>
        <begin position="899"/>
        <end position="918"/>
    </location>
</feature>
<feature type="domain" description="SMC hinge" evidence="11">
    <location>
        <begin position="523"/>
        <end position="636"/>
    </location>
</feature>